<comment type="caution">
    <text evidence="6">The sequence shown here is derived from an EMBL/GenBank/DDBJ whole genome shotgun (WGS) entry which is preliminary data.</text>
</comment>
<protein>
    <submittedName>
        <fullName evidence="6">MFS transporter</fullName>
    </submittedName>
</protein>
<accession>A0A926S6L6</accession>
<dbReference type="RefSeq" id="WP_190291294.1">
    <property type="nucleotide sequence ID" value="NZ_JABFCZ010000010.1"/>
</dbReference>
<feature type="transmembrane region" description="Helical" evidence="4">
    <location>
        <begin position="170"/>
        <end position="189"/>
    </location>
</feature>
<keyword evidence="2 4" id="KW-1133">Transmembrane helix</keyword>
<keyword evidence="3 4" id="KW-0472">Membrane</keyword>
<evidence type="ECO:0000256" key="1">
    <source>
        <dbReference type="ARBA" id="ARBA00022692"/>
    </source>
</evidence>
<dbReference type="Proteomes" id="UP000598467">
    <property type="component" value="Unassembled WGS sequence"/>
</dbReference>
<evidence type="ECO:0000259" key="5">
    <source>
        <dbReference type="PROSITE" id="PS50850"/>
    </source>
</evidence>
<feature type="transmembrane region" description="Helical" evidence="4">
    <location>
        <begin position="138"/>
        <end position="164"/>
    </location>
</feature>
<dbReference type="AlphaFoldDB" id="A0A926S6L6"/>
<dbReference type="InterPro" id="IPR011701">
    <property type="entry name" value="MFS"/>
</dbReference>
<reference evidence="6" key="1">
    <citation type="submission" date="2020-05" db="EMBL/GenBank/DDBJ databases">
        <title>Identification of trans-AT polyketide cluster in two marine bacteria, producers of a novel glutaramide-containing polyketide sesbanimide D and analogs.</title>
        <authorList>
            <person name="Kacar D."/>
            <person name="Rodriguez P."/>
            <person name="Canedo L."/>
            <person name="Gonzalez E."/>
            <person name="Galan B."/>
            <person name="De La Calle F."/>
            <person name="Garcia J.L."/>
        </authorList>
    </citation>
    <scope>NUCLEOTIDE SEQUENCE</scope>
    <source>
        <strain evidence="6">PHM038</strain>
    </source>
</reference>
<dbReference type="InterPro" id="IPR020846">
    <property type="entry name" value="MFS_dom"/>
</dbReference>
<dbReference type="EMBL" id="JABFCZ010000010">
    <property type="protein sequence ID" value="MBD1546622.1"/>
    <property type="molecule type" value="Genomic_DNA"/>
</dbReference>
<dbReference type="PROSITE" id="PS50850">
    <property type="entry name" value="MFS"/>
    <property type="match status" value="1"/>
</dbReference>
<dbReference type="InterPro" id="IPR036259">
    <property type="entry name" value="MFS_trans_sf"/>
</dbReference>
<feature type="domain" description="Major facilitator superfamily (MFS) profile" evidence="5">
    <location>
        <begin position="5"/>
        <end position="399"/>
    </location>
</feature>
<feature type="transmembrane region" description="Helical" evidence="4">
    <location>
        <begin position="80"/>
        <end position="107"/>
    </location>
</feature>
<name>A0A926S6L6_9HYPH</name>
<dbReference type="Pfam" id="PF07690">
    <property type="entry name" value="MFS_1"/>
    <property type="match status" value="1"/>
</dbReference>
<feature type="transmembrane region" description="Helical" evidence="4">
    <location>
        <begin position="285"/>
        <end position="304"/>
    </location>
</feature>
<organism evidence="6 7">
    <name type="scientific">Roseibium aggregatum</name>
    <dbReference type="NCBI Taxonomy" id="187304"/>
    <lineage>
        <taxon>Bacteria</taxon>
        <taxon>Pseudomonadati</taxon>
        <taxon>Pseudomonadota</taxon>
        <taxon>Alphaproteobacteria</taxon>
        <taxon>Hyphomicrobiales</taxon>
        <taxon>Stappiaceae</taxon>
        <taxon>Roseibium</taxon>
    </lineage>
</organism>
<evidence type="ECO:0000256" key="2">
    <source>
        <dbReference type="ARBA" id="ARBA00022989"/>
    </source>
</evidence>
<feature type="transmembrane region" description="Helical" evidence="4">
    <location>
        <begin position="255"/>
        <end position="278"/>
    </location>
</feature>
<feature type="transmembrane region" description="Helical" evidence="4">
    <location>
        <begin position="51"/>
        <end position="68"/>
    </location>
</feature>
<sequence length="408" mass="44261">MAFFAFVRANFRWLLAGFLLTAFSGFGQTFFIGLSAGSVRKEFGLSNGEFGTLYMAATLASAMSLPWIGRSLDRYSIPRVAAVVMVLLAVFCVAMAGVSSVIMLFFVIYGLRLFGQGMMSNTSMTAVGRWFDAQRGRAVSIAGLGFPAAEATLPISFVVLSAAFGWRVTWLIAAAALVIIALPVILALLRKERTPQNMAEGEKPRPVRHWTRAEVLRDPAFWIMSAGVLAPPFIATAVLFHQVYLVELRGWTLELFASAFAVMSMFAVVSSLILGALIDRYSARALLPFMLLPLTAACLVLGLIHDSYAAFLFMALLGISNGFMATLIGALWPEVYGTRYLGAVRSVVFALMVLSSAIGPGLVGWLIDLKVSFDYQMVGMSLYCLAMSANLTFIAGRVHRRMEAQGTG</sequence>
<gene>
    <name evidence="6" type="ORF">HK439_10130</name>
</gene>
<dbReference type="InterPro" id="IPR050327">
    <property type="entry name" value="Proton-linked_MCT"/>
</dbReference>
<evidence type="ECO:0000313" key="7">
    <source>
        <dbReference type="Proteomes" id="UP000598467"/>
    </source>
</evidence>
<feature type="transmembrane region" description="Helical" evidence="4">
    <location>
        <begin position="344"/>
        <end position="367"/>
    </location>
</feature>
<dbReference type="PANTHER" id="PTHR11360">
    <property type="entry name" value="MONOCARBOXYLATE TRANSPORTER"/>
    <property type="match status" value="1"/>
</dbReference>
<feature type="transmembrane region" description="Helical" evidence="4">
    <location>
        <begin position="113"/>
        <end position="131"/>
    </location>
</feature>
<dbReference type="GO" id="GO:0022857">
    <property type="term" value="F:transmembrane transporter activity"/>
    <property type="evidence" value="ECO:0007669"/>
    <property type="project" value="InterPro"/>
</dbReference>
<proteinExistence type="predicted"/>
<dbReference type="SUPFAM" id="SSF103473">
    <property type="entry name" value="MFS general substrate transporter"/>
    <property type="match status" value="1"/>
</dbReference>
<feature type="transmembrane region" description="Helical" evidence="4">
    <location>
        <begin position="220"/>
        <end position="243"/>
    </location>
</feature>
<dbReference type="Gene3D" id="1.20.1250.20">
    <property type="entry name" value="MFS general substrate transporter like domains"/>
    <property type="match status" value="2"/>
</dbReference>
<evidence type="ECO:0000256" key="3">
    <source>
        <dbReference type="ARBA" id="ARBA00023136"/>
    </source>
</evidence>
<keyword evidence="1 4" id="KW-0812">Transmembrane</keyword>
<evidence type="ECO:0000256" key="4">
    <source>
        <dbReference type="SAM" id="Phobius"/>
    </source>
</evidence>
<feature type="transmembrane region" description="Helical" evidence="4">
    <location>
        <begin position="373"/>
        <end position="395"/>
    </location>
</feature>
<feature type="transmembrane region" description="Helical" evidence="4">
    <location>
        <begin position="310"/>
        <end position="332"/>
    </location>
</feature>
<evidence type="ECO:0000313" key="6">
    <source>
        <dbReference type="EMBL" id="MBD1546622.1"/>
    </source>
</evidence>
<dbReference type="PANTHER" id="PTHR11360:SF308">
    <property type="entry name" value="BLL3089 PROTEIN"/>
    <property type="match status" value="1"/>
</dbReference>